<dbReference type="AlphaFoldDB" id="A0A9X1TJR9"/>
<accession>A0A9X1TJR9</accession>
<dbReference type="Proteomes" id="UP001139000">
    <property type="component" value="Unassembled WGS sequence"/>
</dbReference>
<proteinExistence type="predicted"/>
<name>A0A9X1TJR9_9BACT</name>
<organism evidence="1 2">
    <name type="scientific">Dyadobacter chenwenxiniae</name>
    <dbReference type="NCBI Taxonomy" id="2906456"/>
    <lineage>
        <taxon>Bacteria</taxon>
        <taxon>Pseudomonadati</taxon>
        <taxon>Bacteroidota</taxon>
        <taxon>Cytophagia</taxon>
        <taxon>Cytophagales</taxon>
        <taxon>Spirosomataceae</taxon>
        <taxon>Dyadobacter</taxon>
    </lineage>
</organism>
<protein>
    <submittedName>
        <fullName evidence="1">Uncharacterized protein</fullName>
    </submittedName>
</protein>
<dbReference type="EMBL" id="JAJTTC010000001">
    <property type="protein sequence ID" value="MCF0060403.1"/>
    <property type="molecule type" value="Genomic_DNA"/>
</dbReference>
<reference evidence="1" key="1">
    <citation type="submission" date="2021-12" db="EMBL/GenBank/DDBJ databases">
        <title>Novel species in genus Dyadobacter.</title>
        <authorList>
            <person name="Ma C."/>
        </authorList>
    </citation>
    <scope>NUCLEOTIDE SEQUENCE</scope>
    <source>
        <strain evidence="1">LJ419</strain>
    </source>
</reference>
<sequence length="117" mass="13706">MFQYNPSGFTVSYENISIDIMWKDISQISVFKRDLFTIDRIDMDIVYRDKLLSISEDLPGWDQFIQKASETFRKIPEGWEANVVLPPFTKNLSTIYSRFPDFILMGKAPRLISVDRS</sequence>
<keyword evidence="2" id="KW-1185">Reference proteome</keyword>
<dbReference type="RefSeq" id="WP_234653119.1">
    <property type="nucleotide sequence ID" value="NZ_CP094997.1"/>
</dbReference>
<evidence type="ECO:0000313" key="2">
    <source>
        <dbReference type="Proteomes" id="UP001139000"/>
    </source>
</evidence>
<evidence type="ECO:0000313" key="1">
    <source>
        <dbReference type="EMBL" id="MCF0060403.1"/>
    </source>
</evidence>
<comment type="caution">
    <text evidence="1">The sequence shown here is derived from an EMBL/GenBank/DDBJ whole genome shotgun (WGS) entry which is preliminary data.</text>
</comment>
<gene>
    <name evidence="1" type="ORF">LXM26_02790</name>
</gene>